<dbReference type="PANTHER" id="PTHR11099">
    <property type="entry name" value="VACUOLAR SORTING PROTEIN 35"/>
    <property type="match status" value="1"/>
</dbReference>
<dbReference type="InParanoid" id="A0A409Y7M4"/>
<feature type="compositionally biased region" description="Low complexity" evidence="7">
    <location>
        <begin position="347"/>
        <end position="358"/>
    </location>
</feature>
<feature type="compositionally biased region" description="Basic and acidic residues" evidence="7">
    <location>
        <begin position="387"/>
        <end position="401"/>
    </location>
</feature>
<dbReference type="Pfam" id="PF03635">
    <property type="entry name" value="Vps35"/>
    <property type="match status" value="1"/>
</dbReference>
<comment type="similarity">
    <text evidence="2 6">Belongs to the VPS35 family.</text>
</comment>
<dbReference type="OrthoDB" id="10258141at2759"/>
<evidence type="ECO:0000313" key="8">
    <source>
        <dbReference type="EMBL" id="PPQ98964.1"/>
    </source>
</evidence>
<dbReference type="GO" id="GO:0030906">
    <property type="term" value="C:retromer, cargo-selective complex"/>
    <property type="evidence" value="ECO:0007669"/>
    <property type="project" value="InterPro"/>
</dbReference>
<accession>A0A409Y7M4</accession>
<feature type="region of interest" description="Disordered" evidence="7">
    <location>
        <begin position="335"/>
        <end position="402"/>
    </location>
</feature>
<dbReference type="GO" id="GO:0042147">
    <property type="term" value="P:retrograde transport, endosome to Golgi"/>
    <property type="evidence" value="ECO:0007669"/>
    <property type="project" value="InterPro"/>
</dbReference>
<dbReference type="FunCoup" id="A0A409Y7M4">
    <property type="interactions" value="739"/>
</dbReference>
<reference evidence="8 9" key="1">
    <citation type="journal article" date="2018" name="Evol. Lett.">
        <title>Horizontal gene cluster transfer increased hallucinogenic mushroom diversity.</title>
        <authorList>
            <person name="Reynolds H.T."/>
            <person name="Vijayakumar V."/>
            <person name="Gluck-Thaler E."/>
            <person name="Korotkin H.B."/>
            <person name="Matheny P.B."/>
            <person name="Slot J.C."/>
        </authorList>
    </citation>
    <scope>NUCLEOTIDE SEQUENCE [LARGE SCALE GENOMIC DNA]</scope>
    <source>
        <strain evidence="8 9">2629</strain>
    </source>
</reference>
<dbReference type="GO" id="GO:0005829">
    <property type="term" value="C:cytosol"/>
    <property type="evidence" value="ECO:0007669"/>
    <property type="project" value="GOC"/>
</dbReference>
<dbReference type="Gene3D" id="1.25.40.660">
    <property type="entry name" value="Vacuolar protein sorting-associated protein 35, helical subcomplex Vps35-C"/>
    <property type="match status" value="1"/>
</dbReference>
<dbReference type="GO" id="GO:0005770">
    <property type="term" value="C:late endosome"/>
    <property type="evidence" value="ECO:0007669"/>
    <property type="project" value="TreeGrafter"/>
</dbReference>
<dbReference type="InterPro" id="IPR042491">
    <property type="entry name" value="Vps35_C"/>
</dbReference>
<dbReference type="EMBL" id="NHTK01001372">
    <property type="protein sequence ID" value="PPQ98964.1"/>
    <property type="molecule type" value="Genomic_DNA"/>
</dbReference>
<dbReference type="Proteomes" id="UP000284842">
    <property type="component" value="Unassembled WGS sequence"/>
</dbReference>
<keyword evidence="3 6" id="KW-0813">Transport</keyword>
<dbReference type="PANTHER" id="PTHR11099:SF0">
    <property type="entry name" value="VACUOLAR PROTEIN SORTING-ASSOCIATED PROTEIN 35"/>
    <property type="match status" value="1"/>
</dbReference>
<name>A0A409Y7M4_9AGAR</name>
<evidence type="ECO:0000256" key="3">
    <source>
        <dbReference type="ARBA" id="ARBA00022448"/>
    </source>
</evidence>
<comment type="function">
    <text evidence="6">Plays a role in vesicular protein sorting.</text>
</comment>
<evidence type="ECO:0000256" key="2">
    <source>
        <dbReference type="ARBA" id="ARBA00006536"/>
    </source>
</evidence>
<keyword evidence="4 6" id="KW-0653">Protein transport</keyword>
<evidence type="ECO:0000256" key="6">
    <source>
        <dbReference type="PIRNR" id="PIRNR009375"/>
    </source>
</evidence>
<evidence type="ECO:0000313" key="9">
    <source>
        <dbReference type="Proteomes" id="UP000284842"/>
    </source>
</evidence>
<keyword evidence="5" id="KW-0472">Membrane</keyword>
<dbReference type="GO" id="GO:0006886">
    <property type="term" value="P:intracellular protein transport"/>
    <property type="evidence" value="ECO:0007669"/>
    <property type="project" value="TreeGrafter"/>
</dbReference>
<feature type="compositionally biased region" description="Polar residues" evidence="7">
    <location>
        <begin position="359"/>
        <end position="373"/>
    </location>
</feature>
<protein>
    <recommendedName>
        <fullName evidence="6">Vacuolar protein sorting-associated protein 35</fullName>
    </recommendedName>
</protein>
<dbReference type="InterPro" id="IPR005378">
    <property type="entry name" value="Vps35"/>
</dbReference>
<evidence type="ECO:0000256" key="1">
    <source>
        <dbReference type="ARBA" id="ARBA00004170"/>
    </source>
</evidence>
<comment type="caution">
    <text evidence="8">The sequence shown here is derived from an EMBL/GenBank/DDBJ whole genome shotgun (WGS) entry which is preliminary data.</text>
</comment>
<feature type="region of interest" description="Disordered" evidence="7">
    <location>
        <begin position="787"/>
        <end position="817"/>
    </location>
</feature>
<keyword evidence="9" id="KW-1185">Reference proteome</keyword>
<dbReference type="AlphaFoldDB" id="A0A409Y7M4"/>
<dbReference type="PIRSF" id="PIRSF009375">
    <property type="entry name" value="Retromer_Vps35"/>
    <property type="match status" value="1"/>
</dbReference>
<evidence type="ECO:0000256" key="5">
    <source>
        <dbReference type="ARBA" id="ARBA00023136"/>
    </source>
</evidence>
<gene>
    <name evidence="8" type="ORF">CVT24_003460</name>
</gene>
<organism evidence="8 9">
    <name type="scientific">Panaeolus cyanescens</name>
    <dbReference type="NCBI Taxonomy" id="181874"/>
    <lineage>
        <taxon>Eukaryota</taxon>
        <taxon>Fungi</taxon>
        <taxon>Dikarya</taxon>
        <taxon>Basidiomycota</taxon>
        <taxon>Agaricomycotina</taxon>
        <taxon>Agaricomycetes</taxon>
        <taxon>Agaricomycetidae</taxon>
        <taxon>Agaricales</taxon>
        <taxon>Agaricineae</taxon>
        <taxon>Galeropsidaceae</taxon>
        <taxon>Panaeolus</taxon>
    </lineage>
</organism>
<evidence type="ECO:0000256" key="4">
    <source>
        <dbReference type="ARBA" id="ARBA00022927"/>
    </source>
</evidence>
<comment type="subcellular location">
    <subcellularLocation>
        <location evidence="1">Membrane</location>
        <topology evidence="1">Peripheral membrane protein</topology>
    </subcellularLocation>
</comment>
<sequence>MALPAGEEGKLLSEALSTVKIQVQQMKRHLELDQLMDALKSASLMLAELRTSSLSPKQYYELYMAVFDALRHLSNYLYEAHTQSRHHLADLYELVQYAGNIIPRLYLMITVGSVYMSIPDAPVKEIMKDMMEMSRGVLNPVRGLFLRHYLSGQTRDHLPVALDAGPAGSLQDSISFVLTNFIEMNKLWVRLQHQGHSRDREKREMERRELRILVGTNLVRLSQLDGVDLDMYQKTILPSILEQVVNCKDVIAQEYLMEVVIQVFTDEFHLHTLGPFLSATAQLHPKVNIKQIVISLIDRLASYAAREAESEDPEETKKQEEAAAKRLAEKVKLQKARARENGFHRASSPTSPTTDSSDVWNTPASPTTASSIAESEKSPTVESSDDASEKLSKGKEREGTPVKKFRGVPEDVQLFEVFWRQVVELIKARPDLSIQDITALLVSLTNLSLSCYPDRLEYVDQVLGFAADKIKEFTDSPDLHAQQTTSNLAALLVAPINSYQSVLTLLAIPNYVPLLTRQLFSTRRSIAHSIISSVLKNETIIEAPEDVDGVLELCHVLIKDQSDSGAAPAPNGQQIVRDVRRQGPYFMEREEMAEEQGWVARMVHLFRSDDLNIQFELLQIARRHFDLGGERMRFTFPALITSSIKLCRRYKLREESEPEWQSKVSTILKFVRQLTSILATSVEAPSIALRLFLLSAQIADECGFEDLAYDFYVQAFTVYEDSISESRAQLQAITLIIGTLAGAKVFNVDNYDTLITKAALHGAKLLKKSHQATAVGLASHLWWQEPPTAPEEEPEAEKPATEKPAATKEEGEAAVKSYPHQDSKRVLECLQKSLRIANSAIEEIVTVQLYCDTLDQYLYYLDRGAPAVASKFVNSLVELITSSIDNISSPDVHPSQRAPPGLIEGVQTPEMITKHFKNTLVYIQKRKYAASEGASGVDSRWDEVDVVGALLKMGIGR</sequence>
<evidence type="ECO:0000256" key="7">
    <source>
        <dbReference type="SAM" id="MobiDB-lite"/>
    </source>
</evidence>
<dbReference type="STRING" id="181874.A0A409Y7M4"/>
<proteinExistence type="inferred from homology"/>
<feature type="compositionally biased region" description="Basic and acidic residues" evidence="7">
    <location>
        <begin position="796"/>
        <end position="817"/>
    </location>
</feature>